<evidence type="ECO:0000256" key="3">
    <source>
        <dbReference type="ARBA" id="ARBA00022777"/>
    </source>
</evidence>
<dbReference type="Pfam" id="PF03770">
    <property type="entry name" value="IPK"/>
    <property type="match status" value="1"/>
</dbReference>
<feature type="compositionally biased region" description="Basic residues" evidence="5">
    <location>
        <begin position="126"/>
        <end position="136"/>
    </location>
</feature>
<evidence type="ECO:0000256" key="2">
    <source>
        <dbReference type="ARBA" id="ARBA00022679"/>
    </source>
</evidence>
<evidence type="ECO:0000256" key="5">
    <source>
        <dbReference type="SAM" id="MobiDB-lite"/>
    </source>
</evidence>
<dbReference type="InterPro" id="IPR038286">
    <property type="entry name" value="IPK_sf"/>
</dbReference>
<keyword evidence="7" id="KW-1185">Reference proteome</keyword>
<dbReference type="GO" id="GO:0005737">
    <property type="term" value="C:cytoplasm"/>
    <property type="evidence" value="ECO:0007669"/>
    <property type="project" value="TreeGrafter"/>
</dbReference>
<comment type="similarity">
    <text evidence="1 4">Belongs to the inositol phosphokinase (IPK) family.</text>
</comment>
<dbReference type="GO" id="GO:0005634">
    <property type="term" value="C:nucleus"/>
    <property type="evidence" value="ECO:0007669"/>
    <property type="project" value="TreeGrafter"/>
</dbReference>
<dbReference type="Ensembl" id="ENSOMET00000005404.1">
    <property type="protein sequence ID" value="ENSOMEP00000006683.1"/>
    <property type="gene ID" value="ENSOMEG00000007737.1"/>
</dbReference>
<accession>A0A3B3BNX5</accession>
<dbReference type="Gene3D" id="3.30.470.160">
    <property type="entry name" value="Inositol polyphosphate kinase"/>
    <property type="match status" value="1"/>
</dbReference>
<feature type="compositionally biased region" description="Polar residues" evidence="5">
    <location>
        <begin position="1"/>
        <end position="11"/>
    </location>
</feature>
<keyword evidence="2 4" id="KW-0808">Transferase</keyword>
<feature type="region of interest" description="Disordered" evidence="5">
    <location>
        <begin position="111"/>
        <end position="169"/>
    </location>
</feature>
<proteinExistence type="inferred from homology"/>
<protein>
    <recommendedName>
        <fullName evidence="4">Kinase</fullName>
        <ecNumber evidence="4">2.7.-.-</ecNumber>
    </recommendedName>
</protein>
<feature type="region of interest" description="Disordered" evidence="5">
    <location>
        <begin position="1"/>
        <end position="25"/>
    </location>
</feature>
<reference evidence="6" key="1">
    <citation type="submission" date="2025-08" db="UniProtKB">
        <authorList>
            <consortium name="Ensembl"/>
        </authorList>
    </citation>
    <scope>IDENTIFICATION</scope>
</reference>
<dbReference type="AlphaFoldDB" id="A0A3B3BNX5"/>
<dbReference type="EC" id="2.7.-.-" evidence="4"/>
<feature type="compositionally biased region" description="Basic and acidic residues" evidence="5">
    <location>
        <begin position="142"/>
        <end position="158"/>
    </location>
</feature>
<dbReference type="GO" id="GO:0032958">
    <property type="term" value="P:inositol phosphate biosynthetic process"/>
    <property type="evidence" value="ECO:0007669"/>
    <property type="project" value="InterPro"/>
</dbReference>
<dbReference type="InterPro" id="IPR005522">
    <property type="entry name" value="IPK"/>
</dbReference>
<reference evidence="6" key="2">
    <citation type="submission" date="2025-09" db="UniProtKB">
        <authorList>
            <consortium name="Ensembl"/>
        </authorList>
    </citation>
    <scope>IDENTIFICATION</scope>
</reference>
<dbReference type="PANTHER" id="PTHR12400:SF73">
    <property type="entry name" value="INOSITOL HEXAKISPHOSPHATE KINASE 1"/>
    <property type="match status" value="1"/>
</dbReference>
<dbReference type="GO" id="GO:0000828">
    <property type="term" value="F:inositol hexakisphosphate kinase activity"/>
    <property type="evidence" value="ECO:0007669"/>
    <property type="project" value="TreeGrafter"/>
</dbReference>
<dbReference type="Proteomes" id="UP000261560">
    <property type="component" value="Unplaced"/>
</dbReference>
<evidence type="ECO:0000256" key="4">
    <source>
        <dbReference type="RuleBase" id="RU363090"/>
    </source>
</evidence>
<dbReference type="GeneTree" id="ENSGT00940000157802"/>
<sequence length="498" mass="56341">MCLPHTNNMDSKIQGAGPGGGALLQRQAGGVPLEPFIHQVGGHTSMMRYDDHTVCKPLISREQRFYESLPPEMKEFTPEYKGVVLVCFEGDSDGYINLVAYPHVESNMEGGAMEHEERDPQEREQPRRKHSRRSLHRCSSSSEHREERADRKEAHDNDPPDNLTELKSPRIDTKIYSEVPFQMLDWNSGITSEKISHNPWSLRCHKQQLSRMRSESKDRKLFKFLLLENVVHHFSYPCILDLKMGTRQHGDDASEEKAARQMKKCEQSTSATLGVRVCGMQVYQPSTGHYLCRNKYYGRGLSSDGFRQALYQYLHNGRCLRQDLFEPILNKLRRLKEVLEKQASYRFYSSSLLIIYEGKFLAPASVVKQLICLQACWKWTAVGLFGRSGRLSWTSMDLGAVPAVPGTALLSAQIRVVPGISCFRLTVPAAPITKRISSGPPSSTDPVSVHHVSEASVVHALLLRTKVGSLSVQESWRPHRSQGARGVKIQTHKMMTEK</sequence>
<keyword evidence="3 4" id="KW-0418">Kinase</keyword>
<evidence type="ECO:0000256" key="1">
    <source>
        <dbReference type="ARBA" id="ARBA00007374"/>
    </source>
</evidence>
<name>A0A3B3BNX5_ORYME</name>
<evidence type="ECO:0000313" key="7">
    <source>
        <dbReference type="Proteomes" id="UP000261560"/>
    </source>
</evidence>
<dbReference type="PaxDb" id="30732-ENSOMEP00000006683"/>
<feature type="compositionally biased region" description="Basic and acidic residues" evidence="5">
    <location>
        <begin position="112"/>
        <end position="125"/>
    </location>
</feature>
<dbReference type="PANTHER" id="PTHR12400">
    <property type="entry name" value="INOSITOL POLYPHOSPHATE KINASE"/>
    <property type="match status" value="1"/>
</dbReference>
<evidence type="ECO:0000313" key="6">
    <source>
        <dbReference type="Ensembl" id="ENSOMEP00000006683.1"/>
    </source>
</evidence>
<dbReference type="GO" id="GO:0046854">
    <property type="term" value="P:phosphatidylinositol phosphate biosynthetic process"/>
    <property type="evidence" value="ECO:0007669"/>
    <property type="project" value="TreeGrafter"/>
</dbReference>
<organism evidence="6 7">
    <name type="scientific">Oryzias melastigma</name>
    <name type="common">Marine medaka</name>
    <dbReference type="NCBI Taxonomy" id="30732"/>
    <lineage>
        <taxon>Eukaryota</taxon>
        <taxon>Metazoa</taxon>
        <taxon>Chordata</taxon>
        <taxon>Craniata</taxon>
        <taxon>Vertebrata</taxon>
        <taxon>Euteleostomi</taxon>
        <taxon>Actinopterygii</taxon>
        <taxon>Neopterygii</taxon>
        <taxon>Teleostei</taxon>
        <taxon>Neoteleostei</taxon>
        <taxon>Acanthomorphata</taxon>
        <taxon>Ovalentaria</taxon>
        <taxon>Atherinomorphae</taxon>
        <taxon>Beloniformes</taxon>
        <taxon>Adrianichthyidae</taxon>
        <taxon>Oryziinae</taxon>
        <taxon>Oryzias</taxon>
    </lineage>
</organism>
<dbReference type="STRING" id="30732.ENSOMEP00000006683"/>
<dbReference type="SUPFAM" id="SSF56104">
    <property type="entry name" value="SAICAR synthase-like"/>
    <property type="match status" value="1"/>
</dbReference>